<evidence type="ECO:0000313" key="4">
    <source>
        <dbReference type="Proteomes" id="UP001315278"/>
    </source>
</evidence>
<accession>A0ABS5FKE4</accession>
<dbReference type="InterPro" id="IPR029058">
    <property type="entry name" value="AB_hydrolase_fold"/>
</dbReference>
<reference evidence="4" key="1">
    <citation type="journal article" date="2021" name="ISME J.">
        <title>Evolutionary origin and ecological implication of a unique nif island in free-living Bradyrhizobium lineages.</title>
        <authorList>
            <person name="Tao J."/>
        </authorList>
    </citation>
    <scope>NUCLEOTIDE SEQUENCE [LARGE SCALE GENOMIC DNA]</scope>
    <source>
        <strain evidence="4">SZCCT0434</strain>
    </source>
</reference>
<dbReference type="SUPFAM" id="SSF53474">
    <property type="entry name" value="alpha/beta-Hydrolases"/>
    <property type="match status" value="1"/>
</dbReference>
<organism evidence="3 4">
    <name type="scientific">Bradyrhizobium jicamae</name>
    <dbReference type="NCBI Taxonomy" id="280332"/>
    <lineage>
        <taxon>Bacteria</taxon>
        <taxon>Pseudomonadati</taxon>
        <taxon>Pseudomonadota</taxon>
        <taxon>Alphaproteobacteria</taxon>
        <taxon>Hyphomicrobiales</taxon>
        <taxon>Nitrobacteraceae</taxon>
        <taxon>Bradyrhizobium</taxon>
    </lineage>
</organism>
<dbReference type="EMBL" id="JAFCJH010000017">
    <property type="protein sequence ID" value="MBR0797260.1"/>
    <property type="molecule type" value="Genomic_DNA"/>
</dbReference>
<keyword evidence="3" id="KW-0378">Hydrolase</keyword>
<dbReference type="PANTHER" id="PTHR22946">
    <property type="entry name" value="DIENELACTONE HYDROLASE DOMAIN-CONTAINING PROTEIN-RELATED"/>
    <property type="match status" value="1"/>
</dbReference>
<sequence length="293" mass="31727">MLTRVVQVFFLFTALVLAACDHALAEDSAASPKIEEEMFALPFPLPILAYVVRPVGEGPFPLLIMNHGISLGAQERSMFPPVEYRAAAHWFARHGYFVISPLRYGASSLDIKDQGVFGSVFGHVGSCDNPNFLGPGLAIATLNEWLIEYMSTREMIAPTKVIVVGQSGGGWGSIALASRNPPSVRAIITFAAGRGGRVDGKPNNNCAPDKLVAATGIFGLTSRVPMLWIYAENDSYFGPELAGRMHKAFEASGGHAEFHMLPAFKDDGHFLIDSPEGVPLWAPLVTEFLERHS</sequence>
<evidence type="ECO:0000259" key="2">
    <source>
        <dbReference type="Pfam" id="PF01738"/>
    </source>
</evidence>
<dbReference type="PROSITE" id="PS51257">
    <property type="entry name" value="PROKAR_LIPOPROTEIN"/>
    <property type="match status" value="1"/>
</dbReference>
<dbReference type="Proteomes" id="UP001315278">
    <property type="component" value="Unassembled WGS sequence"/>
</dbReference>
<name>A0ABS5FKE4_9BRAD</name>
<gene>
    <name evidence="3" type="ORF">JQ615_17860</name>
</gene>
<proteinExistence type="predicted"/>
<feature type="chain" id="PRO_5045324123" evidence="1">
    <location>
        <begin position="26"/>
        <end position="293"/>
    </location>
</feature>
<dbReference type="RefSeq" id="WP_212396804.1">
    <property type="nucleotide sequence ID" value="NZ_JAFCJH010000017.1"/>
</dbReference>
<evidence type="ECO:0000256" key="1">
    <source>
        <dbReference type="SAM" id="SignalP"/>
    </source>
</evidence>
<keyword evidence="4" id="KW-1185">Reference proteome</keyword>
<dbReference type="Gene3D" id="3.40.50.1820">
    <property type="entry name" value="alpha/beta hydrolase"/>
    <property type="match status" value="1"/>
</dbReference>
<evidence type="ECO:0000313" key="3">
    <source>
        <dbReference type="EMBL" id="MBR0797260.1"/>
    </source>
</evidence>
<feature type="domain" description="Dienelactone hydrolase" evidence="2">
    <location>
        <begin position="84"/>
        <end position="262"/>
    </location>
</feature>
<dbReference type="InterPro" id="IPR002925">
    <property type="entry name" value="Dienelactn_hydro"/>
</dbReference>
<dbReference type="Pfam" id="PF01738">
    <property type="entry name" value="DLH"/>
    <property type="match status" value="1"/>
</dbReference>
<dbReference type="GO" id="GO:0016787">
    <property type="term" value="F:hydrolase activity"/>
    <property type="evidence" value="ECO:0007669"/>
    <property type="project" value="UniProtKB-KW"/>
</dbReference>
<comment type="caution">
    <text evidence="3">The sequence shown here is derived from an EMBL/GenBank/DDBJ whole genome shotgun (WGS) entry which is preliminary data.</text>
</comment>
<feature type="signal peptide" evidence="1">
    <location>
        <begin position="1"/>
        <end position="25"/>
    </location>
</feature>
<keyword evidence="1" id="KW-0732">Signal</keyword>
<dbReference type="InterPro" id="IPR050261">
    <property type="entry name" value="FrsA_esterase"/>
</dbReference>
<protein>
    <submittedName>
        <fullName evidence="3">Dienelactone hydrolase family protein</fullName>
    </submittedName>
</protein>